<keyword evidence="5" id="KW-0158">Chromosome</keyword>
<evidence type="ECO:0000256" key="2">
    <source>
        <dbReference type="ARBA" id="ARBA00004584"/>
    </source>
</evidence>
<protein>
    <recommendedName>
        <fullName evidence="4">Centromere protein O</fullName>
    </recommendedName>
</protein>
<dbReference type="InterPro" id="IPR018464">
    <property type="entry name" value="CENP-O"/>
</dbReference>
<evidence type="ECO:0000256" key="8">
    <source>
        <dbReference type="SAM" id="MobiDB-lite"/>
    </source>
</evidence>
<evidence type="ECO:0000256" key="7">
    <source>
        <dbReference type="ARBA" id="ARBA00023328"/>
    </source>
</evidence>
<dbReference type="Pfam" id="PF09496">
    <property type="entry name" value="CENP-O"/>
    <property type="match status" value="1"/>
</dbReference>
<evidence type="ECO:0000256" key="1">
    <source>
        <dbReference type="ARBA" id="ARBA00004123"/>
    </source>
</evidence>
<sequence>GVLAYLEMLETQAHQEAVEQEKREQQKEKLAMLKARVRKLRLQRDKLREKVDLQEKQQPGKEGVVPDPAHPIAPRDVVEWRIRNLQALLQLFYLTGISGKPTRRGVCFSLSTAYEGTYLDSYHLELCTNPQVQILRHSIPVFIPLEQISKKYLQTDIRRFLSLLSDHLNAYAGRRHQAEQLEEHFSDQIEGALQRNSLYNLLIFNYNIPRNAQTFPFQARLLYGDPCCSLPTEVTVSCTPDAPASLVETAASHSEMFRCVALHKAFQS</sequence>
<dbReference type="CDD" id="cd23836">
    <property type="entry name" value="DRWD-C_CENP-O"/>
    <property type="match status" value="1"/>
</dbReference>
<comment type="subcellular location">
    <subcellularLocation>
        <location evidence="2">Chromosome</location>
        <location evidence="2">Centromere</location>
    </subcellularLocation>
    <subcellularLocation>
        <location evidence="1">Nucleus</location>
    </subcellularLocation>
</comment>
<dbReference type="Proteomes" id="UP000053537">
    <property type="component" value="Unassembled WGS sequence"/>
</dbReference>
<keyword evidence="7" id="KW-0137">Centromere</keyword>
<dbReference type="CDD" id="cd23835">
    <property type="entry name" value="DRWD-N_CENP-O"/>
    <property type="match status" value="1"/>
</dbReference>
<feature type="non-terminal residue" evidence="9">
    <location>
        <position position="1"/>
    </location>
</feature>
<dbReference type="AlphaFoldDB" id="A0A091NBX6"/>
<dbReference type="EMBL" id="KK845435">
    <property type="protein sequence ID" value="KFP87168.1"/>
    <property type="molecule type" value="Genomic_DNA"/>
</dbReference>
<accession>A0A091NBX6</accession>
<feature type="non-terminal residue" evidence="9">
    <location>
        <position position="268"/>
    </location>
</feature>
<evidence type="ECO:0000256" key="5">
    <source>
        <dbReference type="ARBA" id="ARBA00022454"/>
    </source>
</evidence>
<name>A0A091NBX6_9PASS</name>
<dbReference type="PANTHER" id="PTHR14582:SF1">
    <property type="entry name" value="CENTROMERE PROTEIN O"/>
    <property type="match status" value="1"/>
</dbReference>
<gene>
    <name evidence="9" type="ORF">N310_08054</name>
</gene>
<dbReference type="PANTHER" id="PTHR14582">
    <property type="entry name" value="INNER KINETOCHORE SUBUNIT MAL2"/>
    <property type="match status" value="1"/>
</dbReference>
<proteinExistence type="inferred from homology"/>
<evidence type="ECO:0000256" key="4">
    <source>
        <dbReference type="ARBA" id="ARBA00016395"/>
    </source>
</evidence>
<reference evidence="9 10" key="1">
    <citation type="submission" date="2014-04" db="EMBL/GenBank/DDBJ databases">
        <title>Genome evolution of avian class.</title>
        <authorList>
            <person name="Zhang G."/>
            <person name="Li C."/>
        </authorList>
    </citation>
    <scope>NUCLEOTIDE SEQUENCE [LARGE SCALE GENOMIC DNA]</scope>
    <source>
        <strain evidence="9">BGI_N310</strain>
    </source>
</reference>
<comment type="similarity">
    <text evidence="3">Belongs to the CENP-O/MCM21 family.</text>
</comment>
<evidence type="ECO:0000256" key="6">
    <source>
        <dbReference type="ARBA" id="ARBA00023242"/>
    </source>
</evidence>
<feature type="region of interest" description="Disordered" evidence="8">
    <location>
        <begin position="51"/>
        <end position="70"/>
    </location>
</feature>
<organism evidence="9 10">
    <name type="scientific">Acanthisitta chloris</name>
    <name type="common">rifleman</name>
    <dbReference type="NCBI Taxonomy" id="57068"/>
    <lineage>
        <taxon>Eukaryota</taxon>
        <taxon>Metazoa</taxon>
        <taxon>Chordata</taxon>
        <taxon>Craniata</taxon>
        <taxon>Vertebrata</taxon>
        <taxon>Euteleostomi</taxon>
        <taxon>Archelosauria</taxon>
        <taxon>Archosauria</taxon>
        <taxon>Dinosauria</taxon>
        <taxon>Saurischia</taxon>
        <taxon>Theropoda</taxon>
        <taxon>Coelurosauria</taxon>
        <taxon>Aves</taxon>
        <taxon>Neognathae</taxon>
        <taxon>Neoaves</taxon>
        <taxon>Telluraves</taxon>
        <taxon>Australaves</taxon>
        <taxon>Passeriformes</taxon>
        <taxon>Acanthisittidae</taxon>
        <taxon>Acanthisitta</taxon>
    </lineage>
</organism>
<keyword evidence="10" id="KW-1185">Reference proteome</keyword>
<evidence type="ECO:0000256" key="3">
    <source>
        <dbReference type="ARBA" id="ARBA00007321"/>
    </source>
</evidence>
<dbReference type="GO" id="GO:0031511">
    <property type="term" value="C:Mis6-Sim4 complex"/>
    <property type="evidence" value="ECO:0007669"/>
    <property type="project" value="TreeGrafter"/>
</dbReference>
<dbReference type="GO" id="GO:0005634">
    <property type="term" value="C:nucleus"/>
    <property type="evidence" value="ECO:0007669"/>
    <property type="project" value="UniProtKB-SubCell"/>
</dbReference>
<keyword evidence="6" id="KW-0539">Nucleus</keyword>
<evidence type="ECO:0000313" key="10">
    <source>
        <dbReference type="Proteomes" id="UP000053537"/>
    </source>
</evidence>
<evidence type="ECO:0000313" key="9">
    <source>
        <dbReference type="EMBL" id="KFP87168.1"/>
    </source>
</evidence>